<proteinExistence type="inferred from homology"/>
<dbReference type="PANTHER" id="PTHR30457:SF0">
    <property type="entry name" value="PHOSPHATASE, PUTATIVE (AFU_ORTHOLOGUE AFUA_4G01070)-RELATED"/>
    <property type="match status" value="1"/>
</dbReference>
<evidence type="ECO:0000256" key="5">
    <source>
        <dbReference type="HAMAP-Rule" id="MF_00060"/>
    </source>
</evidence>
<dbReference type="Proteomes" id="UP001451571">
    <property type="component" value="Chromosome"/>
</dbReference>
<evidence type="ECO:0000259" key="6">
    <source>
        <dbReference type="Pfam" id="PF01975"/>
    </source>
</evidence>
<evidence type="ECO:0000256" key="2">
    <source>
        <dbReference type="ARBA" id="ARBA00011062"/>
    </source>
</evidence>
<dbReference type="InterPro" id="IPR036523">
    <property type="entry name" value="SurE-like_sf"/>
</dbReference>
<feature type="binding site" evidence="5">
    <location>
        <position position="96"/>
    </location>
    <ligand>
        <name>a divalent metal cation</name>
        <dbReference type="ChEBI" id="CHEBI:60240"/>
    </ligand>
</feature>
<dbReference type="Pfam" id="PF01975">
    <property type="entry name" value="SurE"/>
    <property type="match status" value="1"/>
</dbReference>
<dbReference type="InterPro" id="IPR030048">
    <property type="entry name" value="SurE"/>
</dbReference>
<gene>
    <name evidence="5 7" type="primary">surE</name>
    <name evidence="7" type="ORF">V6984_01530</name>
</gene>
<feature type="binding site" evidence="5">
    <location>
        <position position="39"/>
    </location>
    <ligand>
        <name>a divalent metal cation</name>
        <dbReference type="ChEBI" id="CHEBI:60240"/>
    </ligand>
</feature>
<dbReference type="PANTHER" id="PTHR30457">
    <property type="entry name" value="5'-NUCLEOTIDASE SURE"/>
    <property type="match status" value="1"/>
</dbReference>
<organism evidence="7 8">
    <name type="scientific">Kineothrix sedimenti</name>
    <dbReference type="NCBI Taxonomy" id="3123317"/>
    <lineage>
        <taxon>Bacteria</taxon>
        <taxon>Bacillati</taxon>
        <taxon>Bacillota</taxon>
        <taxon>Clostridia</taxon>
        <taxon>Lachnospirales</taxon>
        <taxon>Lachnospiraceae</taxon>
        <taxon>Kineothrix</taxon>
    </lineage>
</organism>
<keyword evidence="3 5" id="KW-0479">Metal-binding</keyword>
<accession>A0ABZ3EW41</accession>
<protein>
    <recommendedName>
        <fullName evidence="5">5'-nucleotidase SurE</fullName>
        <ecNumber evidence="5">3.1.3.5</ecNumber>
    </recommendedName>
    <alternativeName>
        <fullName evidence="5">Nucleoside 5'-monophosphate phosphohydrolase</fullName>
    </alternativeName>
</protein>
<comment type="subcellular location">
    <subcellularLocation>
        <location evidence="5">Cytoplasm</location>
    </subcellularLocation>
</comment>
<dbReference type="NCBIfam" id="TIGR00087">
    <property type="entry name" value="surE"/>
    <property type="match status" value="1"/>
</dbReference>
<comment type="similarity">
    <text evidence="2 5">Belongs to the SurE nucleotidase family.</text>
</comment>
<dbReference type="EMBL" id="CP146256">
    <property type="protein sequence ID" value="XAH74469.1"/>
    <property type="molecule type" value="Genomic_DNA"/>
</dbReference>
<evidence type="ECO:0000256" key="1">
    <source>
        <dbReference type="ARBA" id="ARBA00000815"/>
    </source>
</evidence>
<dbReference type="HAMAP" id="MF_00060">
    <property type="entry name" value="SurE"/>
    <property type="match status" value="1"/>
</dbReference>
<evidence type="ECO:0000313" key="7">
    <source>
        <dbReference type="EMBL" id="XAH74469.1"/>
    </source>
</evidence>
<dbReference type="Gene3D" id="3.40.1210.10">
    <property type="entry name" value="Survival protein SurE-like phosphatase/nucleotidase"/>
    <property type="match status" value="1"/>
</dbReference>
<evidence type="ECO:0000256" key="3">
    <source>
        <dbReference type="ARBA" id="ARBA00022723"/>
    </source>
</evidence>
<dbReference type="RefSeq" id="WP_342758062.1">
    <property type="nucleotide sequence ID" value="NZ_CP146256.1"/>
</dbReference>
<dbReference type="SUPFAM" id="SSF64167">
    <property type="entry name" value="SurE-like"/>
    <property type="match status" value="1"/>
</dbReference>
<feature type="binding site" evidence="5">
    <location>
        <position position="9"/>
    </location>
    <ligand>
        <name>a divalent metal cation</name>
        <dbReference type="ChEBI" id="CHEBI:60240"/>
    </ligand>
</feature>
<evidence type="ECO:0000313" key="8">
    <source>
        <dbReference type="Proteomes" id="UP001451571"/>
    </source>
</evidence>
<feature type="domain" description="Survival protein SurE-like phosphatase/nucleotidase" evidence="6">
    <location>
        <begin position="3"/>
        <end position="175"/>
    </location>
</feature>
<comment type="function">
    <text evidence="5">Nucleotidase that shows phosphatase activity on nucleoside 5'-monophosphates.</text>
</comment>
<sequence>MRILVVNDDGIGADGLRHLVQMAKELGEVWVVAPNQQCSAMSHRITVHGTIDVIKKDYLIDGVHAYAVGGTPADCVKIGLRYLLPQKPDIFFSGINYGYNVGLDILYSGTVGAAMEAIVNGIPSIAFSKEMNDNYDVTDAYLLSITKELLSRSIQKNQIWNVNFPGCNMSELRGIVEDRIPAQEQFYSDHYERTELKKDNFRLRACGVKNESAKEGTDMKAVLENYISIGKVDNHILR</sequence>
<evidence type="ECO:0000256" key="4">
    <source>
        <dbReference type="ARBA" id="ARBA00022801"/>
    </source>
</evidence>
<feature type="binding site" evidence="5">
    <location>
        <position position="8"/>
    </location>
    <ligand>
        <name>a divalent metal cation</name>
        <dbReference type="ChEBI" id="CHEBI:60240"/>
    </ligand>
</feature>
<reference evidence="7 8" key="1">
    <citation type="submission" date="2024-02" db="EMBL/GenBank/DDBJ databases">
        <title>Bacterial strain from lacustrine sediment.</title>
        <authorList>
            <person name="Petit C."/>
            <person name="Fadhlaoui K."/>
        </authorList>
    </citation>
    <scope>NUCLEOTIDE SEQUENCE [LARGE SCALE GENOMIC DNA]</scope>
    <source>
        <strain evidence="7 8">IPX-CK</strain>
    </source>
</reference>
<comment type="catalytic activity">
    <reaction evidence="1 5">
        <text>a ribonucleoside 5'-phosphate + H2O = a ribonucleoside + phosphate</text>
        <dbReference type="Rhea" id="RHEA:12484"/>
        <dbReference type="ChEBI" id="CHEBI:15377"/>
        <dbReference type="ChEBI" id="CHEBI:18254"/>
        <dbReference type="ChEBI" id="CHEBI:43474"/>
        <dbReference type="ChEBI" id="CHEBI:58043"/>
        <dbReference type="EC" id="3.1.3.5"/>
    </reaction>
</comment>
<comment type="cofactor">
    <cofactor evidence="5">
        <name>a divalent metal cation</name>
        <dbReference type="ChEBI" id="CHEBI:60240"/>
    </cofactor>
    <text evidence="5">Binds 1 divalent metal cation per subunit.</text>
</comment>
<name>A0ABZ3EW41_9FIRM</name>
<dbReference type="InterPro" id="IPR002828">
    <property type="entry name" value="SurE-like_Pase/nucleotidase"/>
</dbReference>
<dbReference type="GO" id="GO:0008253">
    <property type="term" value="F:5'-nucleotidase activity"/>
    <property type="evidence" value="ECO:0007669"/>
    <property type="project" value="UniProtKB-EC"/>
</dbReference>
<keyword evidence="8" id="KW-1185">Reference proteome</keyword>
<dbReference type="GO" id="GO:0008254">
    <property type="term" value="F:3'-nucleotidase activity"/>
    <property type="evidence" value="ECO:0007669"/>
    <property type="project" value="UniProtKB-EC"/>
</dbReference>
<dbReference type="EC" id="3.1.3.5" evidence="5"/>
<keyword evidence="5" id="KW-0963">Cytoplasm</keyword>
<keyword evidence="4 5" id="KW-0378">Hydrolase</keyword>
<keyword evidence="5" id="KW-0547">Nucleotide-binding</keyword>